<keyword evidence="3" id="KW-0786">Thiamine pyrophosphate</keyword>
<dbReference type="Pfam" id="PF02776">
    <property type="entry name" value="TPP_enzyme_N"/>
    <property type="match status" value="1"/>
</dbReference>
<dbReference type="Pfam" id="PF02775">
    <property type="entry name" value="TPP_enzyme_C"/>
    <property type="match status" value="1"/>
</dbReference>
<evidence type="ECO:0000259" key="7">
    <source>
        <dbReference type="Pfam" id="PF02775"/>
    </source>
</evidence>
<dbReference type="NCBIfam" id="TIGR03846">
    <property type="entry name" value="sulfopy_beta"/>
    <property type="match status" value="1"/>
</dbReference>
<dbReference type="KEGG" id="mefw:F1737_09695"/>
<dbReference type="GeneID" id="85230441"/>
<gene>
    <name evidence="9" type="primary">comE</name>
    <name evidence="9" type="ORF">F1737_09695</name>
</gene>
<evidence type="ECO:0000256" key="4">
    <source>
        <dbReference type="ARBA" id="ARBA00023239"/>
    </source>
</evidence>
<dbReference type="InterPro" id="IPR011766">
    <property type="entry name" value="TPP_enzyme_TPP-bd"/>
</dbReference>
<evidence type="ECO:0000259" key="8">
    <source>
        <dbReference type="Pfam" id="PF02776"/>
    </source>
</evidence>
<proteinExistence type="predicted"/>
<dbReference type="CDD" id="cd03372">
    <property type="entry name" value="TPP_ComE"/>
    <property type="match status" value="1"/>
</dbReference>
<protein>
    <recommendedName>
        <fullName evidence="5">sulfopyruvate decarboxylase</fullName>
        <ecNumber evidence="5">4.1.1.79</ecNumber>
    </recommendedName>
</protein>
<reference evidence="9 10" key="1">
    <citation type="submission" date="2019-09" db="EMBL/GenBank/DDBJ databases">
        <title>The complete genome of Methanoplanus sp. FWC-SCC4.</title>
        <authorList>
            <person name="Chen S.-C."/>
            <person name="Zhou Y.-Z."/>
            <person name="Lai M.-C."/>
        </authorList>
    </citation>
    <scope>NUCLEOTIDE SEQUENCE [LARGE SCALE GENOMIC DNA]</scope>
    <source>
        <strain evidence="9 10">FWC-SCC4</strain>
    </source>
</reference>
<keyword evidence="4 9" id="KW-0456">Lyase</keyword>
<dbReference type="EC" id="4.1.1.79" evidence="5"/>
<keyword evidence="10" id="KW-1185">Reference proteome</keyword>
<dbReference type="InterPro" id="IPR051818">
    <property type="entry name" value="TPP_dependent_decarboxylase"/>
</dbReference>
<evidence type="ECO:0000256" key="2">
    <source>
        <dbReference type="ARBA" id="ARBA00022793"/>
    </source>
</evidence>
<dbReference type="SUPFAM" id="SSF52518">
    <property type="entry name" value="Thiamin diphosphate-binding fold (THDP-binding)"/>
    <property type="match status" value="2"/>
</dbReference>
<evidence type="ECO:0000256" key="1">
    <source>
        <dbReference type="ARBA" id="ARBA00022545"/>
    </source>
</evidence>
<comment type="catalytic activity">
    <reaction evidence="6">
        <text>3-sulfopyruvate + H(+) = sulfoacetaldehyde + CO2</text>
        <dbReference type="Rhea" id="RHEA:20948"/>
        <dbReference type="ChEBI" id="CHEBI:15378"/>
        <dbReference type="ChEBI" id="CHEBI:16526"/>
        <dbReference type="ChEBI" id="CHEBI:57940"/>
        <dbReference type="ChEBI" id="CHEBI:58246"/>
        <dbReference type="EC" id="4.1.1.79"/>
    </reaction>
</comment>
<dbReference type="GO" id="GO:0030976">
    <property type="term" value="F:thiamine pyrophosphate binding"/>
    <property type="evidence" value="ECO:0007669"/>
    <property type="project" value="InterPro"/>
</dbReference>
<dbReference type="PANTHER" id="PTHR42818">
    <property type="entry name" value="SULFOPYRUVATE DECARBOXYLASE SUBUNIT ALPHA"/>
    <property type="match status" value="1"/>
</dbReference>
<evidence type="ECO:0000313" key="10">
    <source>
        <dbReference type="Proteomes" id="UP001301797"/>
    </source>
</evidence>
<dbReference type="RefSeq" id="WP_317136383.1">
    <property type="nucleotide sequence ID" value="NZ_CP043875.1"/>
</dbReference>
<evidence type="ECO:0000256" key="5">
    <source>
        <dbReference type="ARBA" id="ARBA00038875"/>
    </source>
</evidence>
<dbReference type="GO" id="GO:0050545">
    <property type="term" value="F:sulfopyruvate decarboxylase activity"/>
    <property type="evidence" value="ECO:0007669"/>
    <property type="project" value="UniProtKB-EC"/>
</dbReference>
<dbReference type="Gene3D" id="3.40.50.970">
    <property type="match status" value="2"/>
</dbReference>
<dbReference type="InterPro" id="IPR022502">
    <property type="entry name" value="Sulfopyruvate_deCO2ase_alpha"/>
</dbReference>
<dbReference type="PANTHER" id="PTHR42818:SF1">
    <property type="entry name" value="SULFOPYRUVATE DECARBOXYLASE"/>
    <property type="match status" value="1"/>
</dbReference>
<accession>A0AA97FEX0</accession>
<evidence type="ECO:0000256" key="3">
    <source>
        <dbReference type="ARBA" id="ARBA00023052"/>
    </source>
</evidence>
<dbReference type="InterPro" id="IPR022494">
    <property type="entry name" value="Sulfopyruvate_deCO2ase_bsu"/>
</dbReference>
<organism evidence="9 10">
    <name type="scientific">Methanochimaera problematica</name>
    <dbReference type="NCBI Taxonomy" id="2609417"/>
    <lineage>
        <taxon>Archaea</taxon>
        <taxon>Methanobacteriati</taxon>
        <taxon>Methanobacteriota</taxon>
        <taxon>Stenosarchaea group</taxon>
        <taxon>Methanomicrobia</taxon>
        <taxon>Methanomicrobiales</taxon>
        <taxon>Methanomicrobiaceae</taxon>
        <taxon>Methanochimaera</taxon>
    </lineage>
</organism>
<evidence type="ECO:0000256" key="6">
    <source>
        <dbReference type="ARBA" id="ARBA00048551"/>
    </source>
</evidence>
<dbReference type="EMBL" id="CP043875">
    <property type="protein sequence ID" value="WOF16939.1"/>
    <property type="molecule type" value="Genomic_DNA"/>
</dbReference>
<feature type="domain" description="Thiamine pyrophosphate enzyme N-terminal TPP-binding" evidence="8">
    <location>
        <begin position="3"/>
        <end position="102"/>
    </location>
</feature>
<feature type="domain" description="Thiamine pyrophosphate enzyme TPP-binding" evidence="7">
    <location>
        <begin position="227"/>
        <end position="343"/>
    </location>
</feature>
<keyword evidence="1" id="KW-0174">Coenzyme M biosynthesis</keyword>
<name>A0AA97FEX0_9EURY</name>
<dbReference type="CDD" id="cd07035">
    <property type="entry name" value="TPP_PYR_POX_like"/>
    <property type="match status" value="1"/>
</dbReference>
<dbReference type="InterPro" id="IPR012001">
    <property type="entry name" value="Thiamin_PyroP_enz_TPP-bd_dom"/>
</dbReference>
<sequence>MLEDFVCDMLKEQGIEFIVSLPCDRTKDLCALMEAGFHYVNINREEDGAGVCAGLALAKRRFVLQMQSSGLGNSLNAMMSLTELYKMPLPVIASWRGYYKEKIPAQIPFNSKIPRILDALEIKYTIISEPDELVKLKDVIEDAYENSRIHVALISPKVWEGESCKCPVRIVPDRKREIHIEYTREIHEPVMKRADAIGVAAELLKNELTVSNIGVPSKELYAANDRPENFYMLGSYTQATPIGLGLAVGQDRDVIVLDGDGSLLGTAIMPAVAAENPKNLTIVALDNGAFGSTGSQQTHAWTGCDLELMAIGAGIKDTFKANSEEDLKEALLKRTNGPKFIHVILKPGNTDAPNIKTGPEEIKKRFQDSFL</sequence>
<dbReference type="AlphaFoldDB" id="A0AA97FEX0"/>
<dbReference type="Proteomes" id="UP001301797">
    <property type="component" value="Chromosome"/>
</dbReference>
<dbReference type="GO" id="GO:0019295">
    <property type="term" value="P:coenzyme M biosynthetic process"/>
    <property type="evidence" value="ECO:0007669"/>
    <property type="project" value="UniProtKB-KW"/>
</dbReference>
<keyword evidence="2" id="KW-0210">Decarboxylase</keyword>
<dbReference type="InterPro" id="IPR029061">
    <property type="entry name" value="THDP-binding"/>
</dbReference>
<evidence type="ECO:0000313" key="9">
    <source>
        <dbReference type="EMBL" id="WOF16939.1"/>
    </source>
</evidence>
<dbReference type="NCBIfam" id="TIGR03845">
    <property type="entry name" value="sulfopyru_alph"/>
    <property type="match status" value="1"/>
</dbReference>